<dbReference type="PANTHER" id="PTHR43215">
    <property type="entry name" value="RADIAL SPOKE HEAD 1 HOMOLOG"/>
    <property type="match status" value="1"/>
</dbReference>
<feature type="region of interest" description="Disordered" evidence="2">
    <location>
        <begin position="252"/>
        <end position="326"/>
    </location>
</feature>
<keyword evidence="3" id="KW-0808">Transferase</keyword>
<keyword evidence="3" id="KW-0418">Kinase</keyword>
<evidence type="ECO:0000256" key="1">
    <source>
        <dbReference type="ARBA" id="ARBA00022737"/>
    </source>
</evidence>
<dbReference type="AlphaFoldDB" id="A0A2R5GUB3"/>
<feature type="compositionally biased region" description="Low complexity" evidence="2">
    <location>
        <begin position="386"/>
        <end position="397"/>
    </location>
</feature>
<protein>
    <submittedName>
        <fullName evidence="3">Phosphatidylinositol 4-phosphate 5-kinase 5</fullName>
    </submittedName>
</protein>
<feature type="compositionally biased region" description="Acidic residues" evidence="2">
    <location>
        <begin position="679"/>
        <end position="688"/>
    </location>
</feature>
<dbReference type="SMART" id="SM00698">
    <property type="entry name" value="MORN"/>
    <property type="match status" value="3"/>
</dbReference>
<feature type="compositionally biased region" description="Basic residues" evidence="2">
    <location>
        <begin position="368"/>
        <end position="379"/>
    </location>
</feature>
<evidence type="ECO:0000256" key="2">
    <source>
        <dbReference type="SAM" id="MobiDB-lite"/>
    </source>
</evidence>
<dbReference type="InterPro" id="IPR003409">
    <property type="entry name" value="MORN"/>
</dbReference>
<dbReference type="PANTHER" id="PTHR43215:SF14">
    <property type="entry name" value="RADIAL SPOKE HEAD 1 HOMOLOG"/>
    <property type="match status" value="1"/>
</dbReference>
<dbReference type="SUPFAM" id="SSF82185">
    <property type="entry name" value="Histone H3 K4-specific methyltransferase SET7/9 N-terminal domain"/>
    <property type="match status" value="2"/>
</dbReference>
<gene>
    <name evidence="3" type="ORF">FCC1311_075911</name>
</gene>
<reference evidence="3 4" key="1">
    <citation type="submission" date="2017-12" db="EMBL/GenBank/DDBJ databases">
        <title>Sequencing, de novo assembly and annotation of complete genome of a new Thraustochytrid species, strain FCC1311.</title>
        <authorList>
            <person name="Sedici K."/>
            <person name="Godart F."/>
            <person name="Aiese Cigliano R."/>
            <person name="Sanseverino W."/>
            <person name="Barakat M."/>
            <person name="Ortet P."/>
            <person name="Marechal E."/>
            <person name="Cagnac O."/>
            <person name="Amato A."/>
        </authorList>
    </citation>
    <scope>NUCLEOTIDE SEQUENCE [LARGE SCALE GENOMIC DNA]</scope>
</reference>
<keyword evidence="4" id="KW-1185">Reference proteome</keyword>
<feature type="compositionally biased region" description="Basic and acidic residues" evidence="2">
    <location>
        <begin position="695"/>
        <end position="712"/>
    </location>
</feature>
<organism evidence="3 4">
    <name type="scientific">Hondaea fermentalgiana</name>
    <dbReference type="NCBI Taxonomy" id="2315210"/>
    <lineage>
        <taxon>Eukaryota</taxon>
        <taxon>Sar</taxon>
        <taxon>Stramenopiles</taxon>
        <taxon>Bigyra</taxon>
        <taxon>Labyrinthulomycetes</taxon>
        <taxon>Thraustochytrida</taxon>
        <taxon>Thraustochytriidae</taxon>
        <taxon>Hondaea</taxon>
    </lineage>
</organism>
<feature type="compositionally biased region" description="Basic and acidic residues" evidence="2">
    <location>
        <begin position="660"/>
        <end position="678"/>
    </location>
</feature>
<comment type="caution">
    <text evidence="3">The sequence shown here is derived from an EMBL/GenBank/DDBJ whole genome shotgun (WGS) entry which is preliminary data.</text>
</comment>
<dbReference type="Proteomes" id="UP000241890">
    <property type="component" value="Unassembled WGS sequence"/>
</dbReference>
<feature type="compositionally biased region" description="Pro residues" evidence="2">
    <location>
        <begin position="851"/>
        <end position="895"/>
    </location>
</feature>
<dbReference type="InParanoid" id="A0A2R5GUB3"/>
<accession>A0A2R5GUB3</accession>
<feature type="compositionally biased region" description="Basic and acidic residues" evidence="2">
    <location>
        <begin position="806"/>
        <end position="824"/>
    </location>
</feature>
<sequence length="895" mass="95438">MRRTRAGAEVSARRDGLGGAHAGEVGREGRWDGVGAARLGRERALYRGEWRRGAREGVGALEQETTGVRFEGVFKGDAACGPGRKLWPSGASFVGDFDVRGAPSGRGMYQNLAGDTTCGEFSEGRCNGLGKTFFVNGDCYVGAFKDGKPHGLGEKTIEGVSTSAGPKRGEWVSGALSALRDDQDAELCGVIEAAEAAAEGAMAFCEEVQQGLLMRVRDVTLQANALCVAAREELGLDVDDYLYEACKRAPKAGAAQTQTQVQTQRDSIEDPAALSPAATRTTRENTSENGTGSNRRKNASPLHGSPTRVPRRPAPRPPPDDDGAASETMSFATATWQESIADGGDAGEIDDDGDHASERKTNSLPSHQHQRQRHHRHGKRDHEWDSVSMSQRSSLSSQGGGQEGEDDEDDDDYNDHDDDNDNRGDPTRNGGGAYAVSEADLESLPAAPAVPRAPSNPEAHAAMQASLSRLRKKGGSYLPSPFAAATKRKNHHGTGSSGKGNFEDLEGTDSDEDDEDGEYEEFSVGGPRRPGSAPALAGSKLLSIRDFISSKFAGQMRLKTTGANQQGEDENEAATAAATAAWTQALKDAGVQDRSNDGEDDGDMVLSARQYALLWKSLNPARGSSGPGPAAMSMRELAAGFEAGGWDMDDADAHAAVPPRYDKNRAHSYGPEDKAKEKEEDEEEDGDDFIANNDNARDEHRQLVGGDLHRETSSMYESSRQGRGDRASIGGASSLDPRELRPPMHPPPPPTVSTLASERGDTQSDSGTTMSYLAPPSHPPPSVAGSEMTWDSDALGAGLRNGHGQGQEHGRGHRLFDVGEERLPRTPSPRARNRMAHRAKSSSTLRAKVPPQRPKTAPPLAPLRPPYPPRRPPLPPADPHAPRPPARPPLPPVGL</sequence>
<evidence type="ECO:0000313" key="4">
    <source>
        <dbReference type="Proteomes" id="UP000241890"/>
    </source>
</evidence>
<keyword evidence="1" id="KW-0677">Repeat</keyword>
<feature type="region of interest" description="Disordered" evidence="2">
    <location>
        <begin position="650"/>
        <end position="895"/>
    </location>
</feature>
<dbReference type="Gene3D" id="2.20.110.10">
    <property type="entry name" value="Histone H3 K4-specific methyltransferase SET7/9 N-terminal domain"/>
    <property type="match status" value="1"/>
</dbReference>
<evidence type="ECO:0000313" key="3">
    <source>
        <dbReference type="EMBL" id="GBG31484.1"/>
    </source>
</evidence>
<feature type="compositionally biased region" description="Acidic residues" evidence="2">
    <location>
        <begin position="403"/>
        <end position="420"/>
    </location>
</feature>
<name>A0A2R5GUB3_9STRA</name>
<feature type="compositionally biased region" description="Acidic residues" evidence="2">
    <location>
        <begin position="503"/>
        <end position="521"/>
    </location>
</feature>
<feature type="region of interest" description="Disordered" evidence="2">
    <location>
        <begin position="1"/>
        <end position="26"/>
    </location>
</feature>
<proteinExistence type="predicted"/>
<feature type="compositionally biased region" description="Basic residues" evidence="2">
    <location>
        <begin position="831"/>
        <end position="840"/>
    </location>
</feature>
<feature type="region of interest" description="Disordered" evidence="2">
    <location>
        <begin position="342"/>
        <end position="537"/>
    </location>
</feature>
<dbReference type="Pfam" id="PF02493">
    <property type="entry name" value="MORN"/>
    <property type="match status" value="4"/>
</dbReference>
<dbReference type="GO" id="GO:0016301">
    <property type="term" value="F:kinase activity"/>
    <property type="evidence" value="ECO:0007669"/>
    <property type="project" value="UniProtKB-KW"/>
</dbReference>
<dbReference type="OrthoDB" id="294305at2759"/>
<dbReference type="EMBL" id="BEYU01000099">
    <property type="protein sequence ID" value="GBG31484.1"/>
    <property type="molecule type" value="Genomic_DNA"/>
</dbReference>